<evidence type="ECO:0008006" key="5">
    <source>
        <dbReference type="Google" id="ProtNLM"/>
    </source>
</evidence>
<dbReference type="OrthoDB" id="9804427at2"/>
<name>A0A2T4IKQ4_9HYPH</name>
<dbReference type="InterPro" id="IPR035985">
    <property type="entry name" value="Ubiquitin-activating_enz"/>
</dbReference>
<comment type="caution">
    <text evidence="3">The sequence shown here is derived from an EMBL/GenBank/DDBJ whole genome shotgun (WGS) entry which is preliminary data.</text>
</comment>
<dbReference type="Proteomes" id="UP000240259">
    <property type="component" value="Unassembled WGS sequence"/>
</dbReference>
<dbReference type="EMBL" id="PZJX01000081">
    <property type="protein sequence ID" value="PTE06231.1"/>
    <property type="molecule type" value="Genomic_DNA"/>
</dbReference>
<sequence length="456" mass="49708">MSTAAQQNALMLAAQIGVNEAEASERLKRTVLVTAEPGWKSAWAFEVGQLLGRTVEAKFDLDDTAPDLEFVIGSSASRTEARRMYADLGAIDASISLAPTGRHFDKPHGLHAAAAACAAAAAAVYVVIDDTALPAVRLPMRLDYAQLGIPQGALFRAIELSDAVMAGAGAVAHGFLRAARHLNVRGELAIVDPKVIQGGILNRCMYLRDEDVGRDKAVALAERAQSDFPNLALRPHVTAFKALVRDRGRSPQTAFVTVDSRLVRRSIQLEVPHRIIDASTTDVRGVVVHSNVMPTDYACLACIYRHVPEELARERSIAEGLGVDIADVRVGLITEEIAHRIVRTHPSFTATELIGIAFDSLFRQICAEQALATPEGRQVLAPFAFVSAWAGVLMAVEMLRSFAGLATTNYWSIDPWNLPIARGRTLRPRHPDCQFCSRPEYEPVIRKLWGERAEAR</sequence>
<accession>A0A2T4IKQ4</accession>
<gene>
    <name evidence="3" type="ORF">C9427_32895</name>
</gene>
<dbReference type="SUPFAM" id="SSF69572">
    <property type="entry name" value="Activating enzymes of the ubiquitin-like proteins"/>
    <property type="match status" value="1"/>
</dbReference>
<dbReference type="AlphaFoldDB" id="A0A2T4IKQ4"/>
<feature type="domain" description="E1 N-terminal" evidence="2">
    <location>
        <begin position="1"/>
        <end position="150"/>
    </location>
</feature>
<reference evidence="3 4" key="1">
    <citation type="submission" date="2018-03" db="EMBL/GenBank/DDBJ databases">
        <title>Genome sequence of the symbiotic type strain Mesorhizobium helmanticense CSLC115NT isolated from Lotus corniculatus nodules.</title>
        <authorList>
            <person name="Sannazzaro A.I."/>
            <person name="Torres Tejerizo G.A."/>
            <person name="Dip D."/>
            <person name="Caballero M."/>
            <person name="Pistorio M."/>
            <person name="Estrella M.J."/>
        </authorList>
    </citation>
    <scope>NUCLEOTIDE SEQUENCE [LARGE SCALE GENOMIC DNA]</scope>
    <source>
        <strain evidence="3 4">CSLC115N</strain>
    </source>
</reference>
<dbReference type="Gene3D" id="3.40.50.720">
    <property type="entry name" value="NAD(P)-binding Rossmann-like Domain"/>
    <property type="match status" value="1"/>
</dbReference>
<keyword evidence="4" id="KW-1185">Reference proteome</keyword>
<evidence type="ECO:0000259" key="1">
    <source>
        <dbReference type="Pfam" id="PF00899"/>
    </source>
</evidence>
<organism evidence="3 4">
    <name type="scientific">Mesorhizobium helmanticense</name>
    <dbReference type="NCBI Taxonomy" id="1776423"/>
    <lineage>
        <taxon>Bacteria</taxon>
        <taxon>Pseudomonadati</taxon>
        <taxon>Pseudomonadota</taxon>
        <taxon>Alphaproteobacteria</taxon>
        <taxon>Hyphomicrobiales</taxon>
        <taxon>Phyllobacteriaceae</taxon>
        <taxon>Mesorhizobium</taxon>
    </lineage>
</organism>
<dbReference type="InterPro" id="IPR000594">
    <property type="entry name" value="ThiF_NAD_FAD-bd"/>
</dbReference>
<dbReference type="RefSeq" id="WP_107653110.1">
    <property type="nucleotide sequence ID" value="NZ_PZJX01000081.1"/>
</dbReference>
<protein>
    <recommendedName>
        <fullName evidence="5">THIF-type NAD/FAD binding fold domain-containing protein</fullName>
    </recommendedName>
</protein>
<dbReference type="InterPro" id="IPR025221">
    <property type="entry name" value="E1-N_dom"/>
</dbReference>
<evidence type="ECO:0000259" key="2">
    <source>
        <dbReference type="Pfam" id="PF14463"/>
    </source>
</evidence>
<proteinExistence type="predicted"/>
<feature type="domain" description="THIF-type NAD/FAD binding fold" evidence="1">
    <location>
        <begin position="158"/>
        <end position="434"/>
    </location>
</feature>
<dbReference type="GO" id="GO:0008641">
    <property type="term" value="F:ubiquitin-like modifier activating enzyme activity"/>
    <property type="evidence" value="ECO:0007669"/>
    <property type="project" value="InterPro"/>
</dbReference>
<evidence type="ECO:0000313" key="3">
    <source>
        <dbReference type="EMBL" id="PTE06231.1"/>
    </source>
</evidence>
<dbReference type="Pfam" id="PF14463">
    <property type="entry name" value="E1-N"/>
    <property type="match status" value="1"/>
</dbReference>
<dbReference type="Pfam" id="PF00899">
    <property type="entry name" value="ThiF"/>
    <property type="match status" value="1"/>
</dbReference>
<evidence type="ECO:0000313" key="4">
    <source>
        <dbReference type="Proteomes" id="UP000240259"/>
    </source>
</evidence>